<reference evidence="1" key="2">
    <citation type="submission" date="2021-01" db="EMBL/GenBank/DDBJ databases">
        <authorList>
            <person name="Schikora-Tamarit M.A."/>
        </authorList>
    </citation>
    <scope>NUCLEOTIDE SEQUENCE</scope>
    <source>
        <strain evidence="1">CBS6075</strain>
    </source>
</reference>
<keyword evidence="2" id="KW-1185">Reference proteome</keyword>
<protein>
    <submittedName>
        <fullName evidence="1">Uncharacterized protein</fullName>
    </submittedName>
</protein>
<sequence length="105" mass="10851">MSIKSSSKSSPSCIFFMAITLLVESPTILNSFSLLATVAGSTTGSVLAALLLPPNGQNQDLGFLALETLAVTLESSTVLKSITCGSEDVSTAAAPDFEDMNMFGK</sequence>
<name>A0A9P8T6K3_9ASCO</name>
<evidence type="ECO:0000313" key="2">
    <source>
        <dbReference type="Proteomes" id="UP000769157"/>
    </source>
</evidence>
<reference evidence="1" key="1">
    <citation type="journal article" date="2021" name="Open Biol.">
        <title>Shared evolutionary footprints suggest mitochondrial oxidative damage underlies multiple complex I losses in fungi.</title>
        <authorList>
            <person name="Schikora-Tamarit M.A."/>
            <person name="Marcet-Houben M."/>
            <person name="Nosek J."/>
            <person name="Gabaldon T."/>
        </authorList>
    </citation>
    <scope>NUCLEOTIDE SEQUENCE</scope>
    <source>
        <strain evidence="1">CBS6075</strain>
    </source>
</reference>
<organism evidence="1 2">
    <name type="scientific">Ogataea philodendri</name>
    <dbReference type="NCBI Taxonomy" id="1378263"/>
    <lineage>
        <taxon>Eukaryota</taxon>
        <taxon>Fungi</taxon>
        <taxon>Dikarya</taxon>
        <taxon>Ascomycota</taxon>
        <taxon>Saccharomycotina</taxon>
        <taxon>Pichiomycetes</taxon>
        <taxon>Pichiales</taxon>
        <taxon>Pichiaceae</taxon>
        <taxon>Ogataea</taxon>
    </lineage>
</organism>
<proteinExistence type="predicted"/>
<dbReference type="EMBL" id="JAEUBE010000183">
    <property type="protein sequence ID" value="KAH3667190.1"/>
    <property type="molecule type" value="Genomic_DNA"/>
</dbReference>
<dbReference type="Proteomes" id="UP000769157">
    <property type="component" value="Unassembled WGS sequence"/>
</dbReference>
<dbReference type="AlphaFoldDB" id="A0A9P8T6K3"/>
<dbReference type="RefSeq" id="XP_046062002.1">
    <property type="nucleotide sequence ID" value="XM_046203753.1"/>
</dbReference>
<evidence type="ECO:0000313" key="1">
    <source>
        <dbReference type="EMBL" id="KAH3667190.1"/>
    </source>
</evidence>
<accession>A0A9P8T6K3</accession>
<gene>
    <name evidence="1" type="ORF">OGAPHI_002839</name>
</gene>
<dbReference type="GeneID" id="70234806"/>
<comment type="caution">
    <text evidence="1">The sequence shown here is derived from an EMBL/GenBank/DDBJ whole genome shotgun (WGS) entry which is preliminary data.</text>
</comment>